<keyword evidence="8" id="KW-0997">Cell inner membrane</keyword>
<feature type="transmembrane region" description="Helical" evidence="8">
    <location>
        <begin position="41"/>
        <end position="62"/>
    </location>
</feature>
<feature type="transmembrane region" description="Helical" evidence="8">
    <location>
        <begin position="299"/>
        <end position="323"/>
    </location>
</feature>
<dbReference type="CDD" id="cd17320">
    <property type="entry name" value="MFS_MdfA_MDR_like"/>
    <property type="match status" value="1"/>
</dbReference>
<evidence type="ECO:0000259" key="9">
    <source>
        <dbReference type="PROSITE" id="PS50850"/>
    </source>
</evidence>
<evidence type="ECO:0000313" key="11">
    <source>
        <dbReference type="Proteomes" id="UP001595926"/>
    </source>
</evidence>
<feature type="transmembrane region" description="Helical" evidence="8">
    <location>
        <begin position="244"/>
        <end position="262"/>
    </location>
</feature>
<reference evidence="11" key="1">
    <citation type="journal article" date="2019" name="Int. J. Syst. Evol. Microbiol.">
        <title>The Global Catalogue of Microorganisms (GCM) 10K type strain sequencing project: providing services to taxonomists for standard genome sequencing and annotation.</title>
        <authorList>
            <consortium name="The Broad Institute Genomics Platform"/>
            <consortium name="The Broad Institute Genome Sequencing Center for Infectious Disease"/>
            <person name="Wu L."/>
            <person name="Ma J."/>
        </authorList>
    </citation>
    <scope>NUCLEOTIDE SEQUENCE [LARGE SCALE GENOMIC DNA]</scope>
    <source>
        <strain evidence="11">CGMCC 1.13718</strain>
    </source>
</reference>
<feature type="transmembrane region" description="Helical" evidence="8">
    <location>
        <begin position="335"/>
        <end position="356"/>
    </location>
</feature>
<dbReference type="Pfam" id="PF07690">
    <property type="entry name" value="MFS_1"/>
    <property type="match status" value="1"/>
</dbReference>
<keyword evidence="7 8" id="KW-0472">Membrane</keyword>
<gene>
    <name evidence="10" type="ORF">ACFPDQ_05110</name>
</gene>
<dbReference type="EMBL" id="JBHSJH010000002">
    <property type="protein sequence ID" value="MFC4892425.1"/>
    <property type="molecule type" value="Genomic_DNA"/>
</dbReference>
<dbReference type="PANTHER" id="PTHR23502:SF132">
    <property type="entry name" value="POLYAMINE TRANSPORTER 2-RELATED"/>
    <property type="match status" value="1"/>
</dbReference>
<evidence type="ECO:0000256" key="1">
    <source>
        <dbReference type="ARBA" id="ARBA00004651"/>
    </source>
</evidence>
<name>A0ABV9TBB1_9GAMM</name>
<evidence type="ECO:0000256" key="2">
    <source>
        <dbReference type="ARBA" id="ARBA00006236"/>
    </source>
</evidence>
<comment type="similarity">
    <text evidence="2 8">Belongs to the major facilitator superfamily. Bcr/CmlA family.</text>
</comment>
<evidence type="ECO:0000256" key="6">
    <source>
        <dbReference type="ARBA" id="ARBA00022989"/>
    </source>
</evidence>
<dbReference type="Gene3D" id="1.20.1720.10">
    <property type="entry name" value="Multidrug resistance protein D"/>
    <property type="match status" value="1"/>
</dbReference>
<accession>A0ABV9TBB1</accession>
<dbReference type="RefSeq" id="WP_119329820.1">
    <property type="nucleotide sequence ID" value="NZ_JBHSJH010000002.1"/>
</dbReference>
<keyword evidence="4" id="KW-1003">Cell membrane</keyword>
<evidence type="ECO:0000256" key="8">
    <source>
        <dbReference type="RuleBase" id="RU365088"/>
    </source>
</evidence>
<feature type="transmembrane region" description="Helical" evidence="8">
    <location>
        <begin position="74"/>
        <end position="93"/>
    </location>
</feature>
<feature type="transmembrane region" description="Helical" evidence="8">
    <location>
        <begin position="9"/>
        <end position="29"/>
    </location>
</feature>
<dbReference type="PROSITE" id="PS50850">
    <property type="entry name" value="MFS"/>
    <property type="match status" value="1"/>
</dbReference>
<sequence length="393" mass="43226">MNRIKKPSLFILILMVSLGPFGDTIYAPALPEIEKLLHTDYAYVQLTITSYLLGYAVSQLLYGPFSDRYGRKKVILVGSLFFIISSIICLYSHSIDTLIYGRLLQGFGAAAGGVIATVAVKDAFEIEKQGSIFAIMNIAFALAPAIGAIIGVFIQAHVIFLVLLGAALFLFIKVLLFFPETNRNLNKDALKTKHFVRNYLVLFKDHQFVVATLLLGLNISIIYGCLVEIPDILLNKLHLDKIKFLHFLILIVSAVIIGSLICARLSKSVPYKNLITTGMLISLLSGFLCSFIFKHLDGMWLMFGLTFVLSLTFVGVSFTVPLLTPIALENFNDTAGAASSIMGFSQMGIASLTTAIMSQLTFSTETTLSLAFIILPLIGLLIFIPYSCYFLKK</sequence>
<feature type="transmembrane region" description="Helical" evidence="8">
    <location>
        <begin position="368"/>
        <end position="391"/>
    </location>
</feature>
<dbReference type="SUPFAM" id="SSF103473">
    <property type="entry name" value="MFS general substrate transporter"/>
    <property type="match status" value="1"/>
</dbReference>
<dbReference type="InterPro" id="IPR020846">
    <property type="entry name" value="MFS_dom"/>
</dbReference>
<feature type="domain" description="Major facilitator superfamily (MFS) profile" evidence="9">
    <location>
        <begin position="8"/>
        <end position="393"/>
    </location>
</feature>
<dbReference type="InterPro" id="IPR004812">
    <property type="entry name" value="Efflux_drug-R_Bcr/CmlA"/>
</dbReference>
<dbReference type="PANTHER" id="PTHR23502">
    <property type="entry name" value="MAJOR FACILITATOR SUPERFAMILY"/>
    <property type="match status" value="1"/>
</dbReference>
<evidence type="ECO:0000256" key="3">
    <source>
        <dbReference type="ARBA" id="ARBA00022448"/>
    </source>
</evidence>
<organism evidence="10 11">
    <name type="scientific">Pseudofrancisella aestuarii</name>
    <dbReference type="NCBI Taxonomy" id="2670347"/>
    <lineage>
        <taxon>Bacteria</taxon>
        <taxon>Pseudomonadati</taxon>
        <taxon>Pseudomonadota</taxon>
        <taxon>Gammaproteobacteria</taxon>
        <taxon>Thiotrichales</taxon>
        <taxon>Francisellaceae</taxon>
        <taxon>Pseudofrancisella</taxon>
    </lineage>
</organism>
<feature type="transmembrane region" description="Helical" evidence="8">
    <location>
        <begin position="99"/>
        <end position="120"/>
    </location>
</feature>
<feature type="transmembrane region" description="Helical" evidence="8">
    <location>
        <begin position="132"/>
        <end position="153"/>
    </location>
</feature>
<dbReference type="InterPro" id="IPR011701">
    <property type="entry name" value="MFS"/>
</dbReference>
<keyword evidence="5 8" id="KW-0812">Transmembrane</keyword>
<evidence type="ECO:0000313" key="10">
    <source>
        <dbReference type="EMBL" id="MFC4892425.1"/>
    </source>
</evidence>
<dbReference type="InterPro" id="IPR036259">
    <property type="entry name" value="MFS_trans_sf"/>
</dbReference>
<comment type="subcellular location">
    <subcellularLocation>
        <location evidence="8">Cell inner membrane</location>
        <topology evidence="8">Multi-pass membrane protein</topology>
    </subcellularLocation>
    <subcellularLocation>
        <location evidence="1">Cell membrane</location>
        <topology evidence="1">Multi-pass membrane protein</topology>
    </subcellularLocation>
</comment>
<feature type="transmembrane region" description="Helical" evidence="8">
    <location>
        <begin position="199"/>
        <end position="224"/>
    </location>
</feature>
<evidence type="ECO:0000256" key="7">
    <source>
        <dbReference type="ARBA" id="ARBA00023136"/>
    </source>
</evidence>
<dbReference type="NCBIfam" id="TIGR00710">
    <property type="entry name" value="efflux_Bcr_CflA"/>
    <property type="match status" value="1"/>
</dbReference>
<keyword evidence="11" id="KW-1185">Reference proteome</keyword>
<comment type="caution">
    <text evidence="10">The sequence shown here is derived from an EMBL/GenBank/DDBJ whole genome shotgun (WGS) entry which is preliminary data.</text>
</comment>
<protein>
    <recommendedName>
        <fullName evidence="8">Bcr/CflA family efflux transporter</fullName>
    </recommendedName>
</protein>
<feature type="transmembrane region" description="Helical" evidence="8">
    <location>
        <begin position="159"/>
        <end position="178"/>
    </location>
</feature>
<keyword evidence="3 8" id="KW-0813">Transport</keyword>
<keyword evidence="6 8" id="KW-1133">Transmembrane helix</keyword>
<evidence type="ECO:0000256" key="4">
    <source>
        <dbReference type="ARBA" id="ARBA00022475"/>
    </source>
</evidence>
<proteinExistence type="inferred from homology"/>
<evidence type="ECO:0000256" key="5">
    <source>
        <dbReference type="ARBA" id="ARBA00022692"/>
    </source>
</evidence>
<feature type="transmembrane region" description="Helical" evidence="8">
    <location>
        <begin position="274"/>
        <end position="293"/>
    </location>
</feature>
<dbReference type="Proteomes" id="UP001595926">
    <property type="component" value="Unassembled WGS sequence"/>
</dbReference>